<protein>
    <submittedName>
        <fullName evidence="2">Uncharacterized protein</fullName>
    </submittedName>
</protein>
<evidence type="ECO:0000313" key="3">
    <source>
        <dbReference type="Proteomes" id="UP000010998"/>
    </source>
</evidence>
<dbReference type="Proteomes" id="UP000010998">
    <property type="component" value="Chromosome"/>
</dbReference>
<gene>
    <name evidence="2" type="ordered locus">Mesau_02741</name>
</gene>
<evidence type="ECO:0000313" key="2">
    <source>
        <dbReference type="EMBL" id="AGB45146.1"/>
    </source>
</evidence>
<feature type="compositionally biased region" description="Polar residues" evidence="1">
    <location>
        <begin position="98"/>
        <end position="109"/>
    </location>
</feature>
<reference evidence="3" key="1">
    <citation type="submission" date="2012-02" db="EMBL/GenBank/DDBJ databases">
        <title>Complete sequence of Mesorhizobium australicum WSM2073.</title>
        <authorList>
            <person name="Lucas S."/>
            <person name="Han J."/>
            <person name="Lapidus A."/>
            <person name="Cheng J.-F."/>
            <person name="Goodwin L."/>
            <person name="Pitluck S."/>
            <person name="Peters L."/>
            <person name="Gu W."/>
            <person name="Detter J.C."/>
            <person name="Han C."/>
            <person name="Tapia R."/>
            <person name="Land M."/>
            <person name="Hauser L."/>
            <person name="Kyrpides N."/>
            <person name="Ivanova N."/>
            <person name="Pagani I."/>
            <person name="Reeve W.G."/>
            <person name="Howieson J.G."/>
            <person name="Tiwari R.P."/>
            <person name="O'Hara G.W."/>
            <person name="Atkins C.A."/>
            <person name="Ronson C.W."/>
            <person name="Nandasena K.G."/>
            <person name="Woyke T."/>
        </authorList>
    </citation>
    <scope>NUCLEOTIDE SEQUENCE [LARGE SCALE GENOMIC DNA]</scope>
    <source>
        <strain evidence="3">LMG 24608 / HAMBI 3006 / WSM2073</strain>
    </source>
</reference>
<accession>L0KJF1</accession>
<dbReference type="AlphaFoldDB" id="L0KJF1"/>
<name>L0KJF1_MESAW</name>
<keyword evidence="3" id="KW-1185">Reference proteome</keyword>
<dbReference type="HOGENOM" id="CLU_2180718_0_0_5"/>
<evidence type="ECO:0000256" key="1">
    <source>
        <dbReference type="SAM" id="MobiDB-lite"/>
    </source>
</evidence>
<organism evidence="2 3">
    <name type="scientific">Mesorhizobium australicum (strain HAMBI 3006 / LMG 24608 / WSM2073)</name>
    <dbReference type="NCBI Taxonomy" id="754035"/>
    <lineage>
        <taxon>Bacteria</taxon>
        <taxon>Pseudomonadati</taxon>
        <taxon>Pseudomonadota</taxon>
        <taxon>Alphaproteobacteria</taxon>
        <taxon>Hyphomicrobiales</taxon>
        <taxon>Phyllobacteriaceae</taxon>
        <taxon>Mesorhizobium</taxon>
    </lineage>
</organism>
<proteinExistence type="predicted"/>
<dbReference type="KEGG" id="mam:Mesau_02741"/>
<sequence length="109" mass="11649">MAREFCRAITFGQVAADTSGQSGALDQSRHFLVVEPLGADRLALAGDAPEEGPWAIRASFSQVCRATTGQVAPDEPRPISTSRQPVFPRKVTKIPLSGKNSIQPEESSV</sequence>
<dbReference type="STRING" id="754035.Mesau_02741"/>
<feature type="region of interest" description="Disordered" evidence="1">
    <location>
        <begin position="69"/>
        <end position="109"/>
    </location>
</feature>
<dbReference type="EMBL" id="CP003358">
    <property type="protein sequence ID" value="AGB45146.1"/>
    <property type="molecule type" value="Genomic_DNA"/>
</dbReference>